<dbReference type="InterPro" id="IPR055345">
    <property type="entry name" value="Ribosomal_eL24-rel_arc"/>
</dbReference>
<keyword evidence="4" id="KW-0862">Zinc</keyword>
<dbReference type="CDD" id="cd00472">
    <property type="entry name" value="Ribosomal_L24e_L24"/>
    <property type="match status" value="1"/>
</dbReference>
<dbReference type="AlphaFoldDB" id="A0A0F9UKI8"/>
<dbReference type="GO" id="GO:0005840">
    <property type="term" value="C:ribosome"/>
    <property type="evidence" value="ECO:0007669"/>
    <property type="project" value="UniProtKB-KW"/>
</dbReference>
<sequence length="60" mass="7093">MVKVKKCSFCGWDIPIGRGMMYIKKDGTIFNFCTKKCRKALIVYKKKARKTRWTAHYGKE</sequence>
<keyword evidence="3" id="KW-0699">rRNA-binding</keyword>
<dbReference type="InterPro" id="IPR000988">
    <property type="entry name" value="Ribosomal_eL24-rel_N"/>
</dbReference>
<dbReference type="GO" id="GO:0019843">
    <property type="term" value="F:rRNA binding"/>
    <property type="evidence" value="ECO:0007669"/>
    <property type="project" value="UniProtKB-KW"/>
</dbReference>
<dbReference type="PANTHER" id="PTHR10792">
    <property type="entry name" value="60S RIBOSOMAL PROTEIN L24"/>
    <property type="match status" value="1"/>
</dbReference>
<dbReference type="SUPFAM" id="SSF57716">
    <property type="entry name" value="Glucocorticoid receptor-like (DNA-binding domain)"/>
    <property type="match status" value="1"/>
</dbReference>
<dbReference type="InterPro" id="IPR011017">
    <property type="entry name" value="TRASH_dom"/>
</dbReference>
<evidence type="ECO:0000256" key="1">
    <source>
        <dbReference type="ARBA" id="ARBA00005647"/>
    </source>
</evidence>
<dbReference type="GO" id="GO:1990904">
    <property type="term" value="C:ribonucleoprotein complex"/>
    <property type="evidence" value="ECO:0007669"/>
    <property type="project" value="UniProtKB-KW"/>
</dbReference>
<dbReference type="GO" id="GO:0046872">
    <property type="term" value="F:metal ion binding"/>
    <property type="evidence" value="ECO:0007669"/>
    <property type="project" value="UniProtKB-KW"/>
</dbReference>
<dbReference type="GO" id="GO:0003735">
    <property type="term" value="F:structural constituent of ribosome"/>
    <property type="evidence" value="ECO:0007669"/>
    <property type="project" value="InterPro"/>
</dbReference>
<keyword evidence="7" id="KW-0687">Ribonucleoprotein</keyword>
<protein>
    <recommendedName>
        <fullName evidence="8">TRASH domain-containing protein</fullName>
    </recommendedName>
</protein>
<dbReference type="InterPro" id="IPR038630">
    <property type="entry name" value="L24e/L24_sf"/>
</dbReference>
<dbReference type="EMBL" id="LAZR01004022">
    <property type="protein sequence ID" value="KKN12533.1"/>
    <property type="molecule type" value="Genomic_DNA"/>
</dbReference>
<gene>
    <name evidence="10" type="ORF">LCGC14_0595570</name>
    <name evidence="9" type="ORF">LCGC14_1015430</name>
</gene>
<evidence type="ECO:0000313" key="10">
    <source>
        <dbReference type="EMBL" id="KKN54113.1"/>
    </source>
</evidence>
<name>A0A0F9UKI8_9ZZZZ</name>
<keyword evidence="6" id="KW-0689">Ribosomal protein</keyword>
<evidence type="ECO:0000256" key="4">
    <source>
        <dbReference type="ARBA" id="ARBA00022833"/>
    </source>
</evidence>
<dbReference type="SMART" id="SM00746">
    <property type="entry name" value="TRASH"/>
    <property type="match status" value="1"/>
</dbReference>
<keyword evidence="5" id="KW-0694">RNA-binding</keyword>
<comment type="caution">
    <text evidence="10">The sequence shown here is derived from an EMBL/GenBank/DDBJ whole genome shotgun (WGS) entry which is preliminary data.</text>
</comment>
<dbReference type="PANTHER" id="PTHR10792:SF1">
    <property type="entry name" value="RIBOSOMAL PROTEIN L24"/>
    <property type="match status" value="1"/>
</dbReference>
<accession>A0A0F9UKI8</accession>
<evidence type="ECO:0000313" key="9">
    <source>
        <dbReference type="EMBL" id="KKN12533.1"/>
    </source>
</evidence>
<evidence type="ECO:0000256" key="6">
    <source>
        <dbReference type="ARBA" id="ARBA00022980"/>
    </source>
</evidence>
<dbReference type="Pfam" id="PF01246">
    <property type="entry name" value="Ribosomal_L24e"/>
    <property type="match status" value="1"/>
</dbReference>
<evidence type="ECO:0000256" key="3">
    <source>
        <dbReference type="ARBA" id="ARBA00022730"/>
    </source>
</evidence>
<evidence type="ECO:0000256" key="5">
    <source>
        <dbReference type="ARBA" id="ARBA00022884"/>
    </source>
</evidence>
<keyword evidence="2" id="KW-0479">Metal-binding</keyword>
<dbReference type="InterPro" id="IPR056366">
    <property type="entry name" value="Ribosomal_eL24"/>
</dbReference>
<dbReference type="EMBL" id="LAZR01000942">
    <property type="protein sequence ID" value="KKN54113.1"/>
    <property type="molecule type" value="Genomic_DNA"/>
</dbReference>
<reference evidence="10" key="1">
    <citation type="journal article" date="2015" name="Nature">
        <title>Complex archaea that bridge the gap between prokaryotes and eukaryotes.</title>
        <authorList>
            <person name="Spang A."/>
            <person name="Saw J.H."/>
            <person name="Jorgensen S.L."/>
            <person name="Zaremba-Niedzwiedzka K."/>
            <person name="Martijn J."/>
            <person name="Lind A.E."/>
            <person name="van Eijk R."/>
            <person name="Schleper C."/>
            <person name="Guy L."/>
            <person name="Ettema T.J."/>
        </authorList>
    </citation>
    <scope>NUCLEOTIDE SEQUENCE</scope>
</reference>
<evidence type="ECO:0000256" key="7">
    <source>
        <dbReference type="ARBA" id="ARBA00023274"/>
    </source>
</evidence>
<organism evidence="10">
    <name type="scientific">marine sediment metagenome</name>
    <dbReference type="NCBI Taxonomy" id="412755"/>
    <lineage>
        <taxon>unclassified sequences</taxon>
        <taxon>metagenomes</taxon>
        <taxon>ecological metagenomes</taxon>
    </lineage>
</organism>
<dbReference type="NCBIfam" id="NF034186">
    <property type="entry name" value="PRK14891.1-1"/>
    <property type="match status" value="1"/>
</dbReference>
<dbReference type="Gene3D" id="2.30.170.20">
    <property type="entry name" value="Ribosomal protein L24e"/>
    <property type="match status" value="1"/>
</dbReference>
<evidence type="ECO:0000259" key="8">
    <source>
        <dbReference type="SMART" id="SM00746"/>
    </source>
</evidence>
<comment type="similarity">
    <text evidence="1">Belongs to the eukaryotic ribosomal protein eL24 family.</text>
</comment>
<feature type="domain" description="TRASH" evidence="8">
    <location>
        <begin position="7"/>
        <end position="45"/>
    </location>
</feature>
<evidence type="ECO:0000256" key="2">
    <source>
        <dbReference type="ARBA" id="ARBA00022723"/>
    </source>
</evidence>
<proteinExistence type="inferred from homology"/>